<evidence type="ECO:0000256" key="7">
    <source>
        <dbReference type="ARBA" id="ARBA00022777"/>
    </source>
</evidence>
<dbReference type="GO" id="GO:0006364">
    <property type="term" value="P:rRNA processing"/>
    <property type="evidence" value="ECO:0007669"/>
    <property type="project" value="UniProtKB-KW"/>
</dbReference>
<dbReference type="SUPFAM" id="SSF52540">
    <property type="entry name" value="P-loop containing nucleoside triphosphate hydrolases"/>
    <property type="match status" value="1"/>
</dbReference>
<name>A0A8S1JHL7_9CHLO</name>
<evidence type="ECO:0000256" key="2">
    <source>
        <dbReference type="ARBA" id="ARBA00022490"/>
    </source>
</evidence>
<dbReference type="InterPro" id="IPR020618">
    <property type="entry name" value="Adenyl_kinase_AK6"/>
</dbReference>
<comment type="caution">
    <text evidence="10">Lacks conserved residue(s) required for the propagation of feature annotation.</text>
</comment>
<dbReference type="PANTHER" id="PTHR12595:SF0">
    <property type="entry name" value="ADENYLATE KINASE ISOENZYME 6"/>
    <property type="match status" value="1"/>
</dbReference>
<feature type="binding site" evidence="10">
    <location>
        <position position="20"/>
    </location>
    <ligand>
        <name>ATP</name>
        <dbReference type="ChEBI" id="CHEBI:30616"/>
    </ligand>
</feature>
<reference evidence="11" key="1">
    <citation type="submission" date="2020-12" db="EMBL/GenBank/DDBJ databases">
        <authorList>
            <person name="Iha C."/>
        </authorList>
    </citation>
    <scope>NUCLEOTIDE SEQUENCE</scope>
</reference>
<sequence>MTRRSAPNILVTGTPGVGKSTICDLVAKATGLCHINVGDIVKDQGLHDGWDDQYQSWIVDEDKVCDYLEDIMSEGATIVEYHSCDFFPERWMDLVVVLRTNNTTLYERLEKRGYSEAKIQENVTCEIMNVVLDEAMESYRKEIVMVLQNDDVEEMERNVESIVQRARQYVPSAS</sequence>
<comment type="catalytic activity">
    <reaction evidence="1 10">
        <text>AMP + ATP = 2 ADP</text>
        <dbReference type="Rhea" id="RHEA:12973"/>
        <dbReference type="ChEBI" id="CHEBI:30616"/>
        <dbReference type="ChEBI" id="CHEBI:456215"/>
        <dbReference type="ChEBI" id="CHEBI:456216"/>
        <dbReference type="EC" id="2.7.4.3"/>
    </reaction>
</comment>
<feature type="binding site" evidence="10">
    <location>
        <position position="16"/>
    </location>
    <ligand>
        <name>ATP</name>
        <dbReference type="ChEBI" id="CHEBI:30616"/>
    </ligand>
</feature>
<feature type="binding site" evidence="10">
    <location>
        <position position="19"/>
    </location>
    <ligand>
        <name>ATP</name>
        <dbReference type="ChEBI" id="CHEBI:30616"/>
    </ligand>
</feature>
<dbReference type="GO" id="GO:0016887">
    <property type="term" value="F:ATP hydrolysis activity"/>
    <property type="evidence" value="ECO:0007669"/>
    <property type="project" value="UniProtKB-UniRule"/>
</dbReference>
<dbReference type="GO" id="GO:0005737">
    <property type="term" value="C:cytoplasm"/>
    <property type="evidence" value="ECO:0007669"/>
    <property type="project" value="UniProtKB-SubCell"/>
</dbReference>
<proteinExistence type="inferred from homology"/>
<feature type="binding site" evidence="10">
    <location>
        <position position="112"/>
    </location>
    <ligand>
        <name>ATP</name>
        <dbReference type="ChEBI" id="CHEBI:30616"/>
    </ligand>
</feature>
<dbReference type="Proteomes" id="UP000708148">
    <property type="component" value="Unassembled WGS sequence"/>
</dbReference>
<keyword evidence="4 10" id="KW-0698">rRNA processing</keyword>
<dbReference type="InterPro" id="IPR027417">
    <property type="entry name" value="P-loop_NTPase"/>
</dbReference>
<feature type="region of interest" description="LID" evidence="10">
    <location>
        <begin position="111"/>
        <end position="121"/>
    </location>
</feature>
<dbReference type="HAMAP" id="MF_00039">
    <property type="entry name" value="Adenylate_kinase_AK6"/>
    <property type="match status" value="1"/>
</dbReference>
<feature type="binding site" evidence="10">
    <location>
        <position position="18"/>
    </location>
    <ligand>
        <name>ATP</name>
        <dbReference type="ChEBI" id="CHEBI:30616"/>
    </ligand>
</feature>
<comment type="caution">
    <text evidence="11">The sequence shown here is derived from an EMBL/GenBank/DDBJ whole genome shotgun (WGS) entry which is preliminary data.</text>
</comment>
<comment type="subunit">
    <text evidence="10">Interacts with small ribosomal subunit protein uS11. Not a structural component of 43S pre-ribosomes, but transiently interacts with them by binding to uS11.</text>
</comment>
<feature type="region of interest" description="NMPbind" evidence="10">
    <location>
        <begin position="36"/>
        <end position="59"/>
    </location>
</feature>
<keyword evidence="6 10" id="KW-0547">Nucleotide-binding</keyword>
<organism evidence="11 12">
    <name type="scientific">Ostreobium quekettii</name>
    <dbReference type="NCBI Taxonomy" id="121088"/>
    <lineage>
        <taxon>Eukaryota</taxon>
        <taxon>Viridiplantae</taxon>
        <taxon>Chlorophyta</taxon>
        <taxon>core chlorophytes</taxon>
        <taxon>Ulvophyceae</taxon>
        <taxon>TCBD clade</taxon>
        <taxon>Bryopsidales</taxon>
        <taxon>Ostreobineae</taxon>
        <taxon>Ostreobiaceae</taxon>
        <taxon>Ostreobium</taxon>
    </lineage>
</organism>
<gene>
    <name evidence="11" type="ORF">OSTQU699_LOCUS9413</name>
</gene>
<evidence type="ECO:0000256" key="3">
    <source>
        <dbReference type="ARBA" id="ARBA00022517"/>
    </source>
</evidence>
<keyword evidence="3 10" id="KW-0690">Ribosome biogenesis</keyword>
<dbReference type="GO" id="GO:0005634">
    <property type="term" value="C:nucleus"/>
    <property type="evidence" value="ECO:0007669"/>
    <property type="project" value="UniProtKB-SubCell"/>
</dbReference>
<feature type="binding site" evidence="10">
    <location>
        <position position="21"/>
    </location>
    <ligand>
        <name>ATP</name>
        <dbReference type="ChEBI" id="CHEBI:30616"/>
    </ligand>
</feature>
<evidence type="ECO:0000256" key="6">
    <source>
        <dbReference type="ARBA" id="ARBA00022741"/>
    </source>
</evidence>
<dbReference type="Pfam" id="PF13238">
    <property type="entry name" value="AAA_18"/>
    <property type="match status" value="1"/>
</dbReference>
<evidence type="ECO:0000256" key="5">
    <source>
        <dbReference type="ARBA" id="ARBA00022679"/>
    </source>
</evidence>
<comment type="function">
    <text evidence="10">Broad-specificity nucleoside monophosphate (NMP) kinase that catalyzes the reversible transfer of the terminal phosphate group between nucleoside triphosphates and monophosphates. Has also ATPase activity. Involved in the late cytoplasmic maturation steps of the 40S ribosomal particles, specifically 18S rRNA maturation. While NMP activity is not required for ribosome maturation, ATPase activity is. Associates transiently with small ribosomal subunit protein uS11. ATP hydrolysis breaks the interaction with uS11. May temporarily remove uS11 from the ribosome to enable a conformational change of the ribosomal RNA that is needed for the final maturation step of the small ribosomal subunit. Its NMP activity may have a role in nuclear energy homeostasis.</text>
</comment>
<protein>
    <recommendedName>
        <fullName evidence="10">Adenylate kinase isoenzyme 6 homolog</fullName>
        <shortName evidence="10">AK6</shortName>
        <ecNumber evidence="10">2.7.4.3</ecNumber>
    </recommendedName>
    <alternativeName>
        <fullName evidence="10">Dual activity adenylate kinase/ATPase</fullName>
        <shortName evidence="10">AK/ATPase</shortName>
    </alternativeName>
</protein>
<evidence type="ECO:0000256" key="4">
    <source>
        <dbReference type="ARBA" id="ARBA00022552"/>
    </source>
</evidence>
<keyword evidence="12" id="KW-1185">Reference proteome</keyword>
<evidence type="ECO:0000313" key="12">
    <source>
        <dbReference type="Proteomes" id="UP000708148"/>
    </source>
</evidence>
<dbReference type="EMBL" id="CAJHUC010002614">
    <property type="protein sequence ID" value="CAD7704056.1"/>
    <property type="molecule type" value="Genomic_DNA"/>
</dbReference>
<comment type="similarity">
    <text evidence="10">Belongs to the adenylate kinase family. AK6 subfamily.</text>
</comment>
<dbReference type="GO" id="GO:0004017">
    <property type="term" value="F:AMP kinase activity"/>
    <property type="evidence" value="ECO:0007669"/>
    <property type="project" value="UniProtKB-UniRule"/>
</dbReference>
<dbReference type="PANTHER" id="PTHR12595">
    <property type="entry name" value="POS9-ACTIVATING FACTOR FAP7-RELATED"/>
    <property type="match status" value="1"/>
</dbReference>
<dbReference type="GO" id="GO:0005524">
    <property type="term" value="F:ATP binding"/>
    <property type="evidence" value="ECO:0007669"/>
    <property type="project" value="UniProtKB-KW"/>
</dbReference>
<dbReference type="EC" id="2.7.4.3" evidence="10"/>
<keyword evidence="5 10" id="KW-0808">Transferase</keyword>
<evidence type="ECO:0000256" key="1">
    <source>
        <dbReference type="ARBA" id="ARBA00000582"/>
    </source>
</evidence>
<evidence type="ECO:0000256" key="10">
    <source>
        <dbReference type="HAMAP-Rule" id="MF_03173"/>
    </source>
</evidence>
<keyword evidence="7 10" id="KW-0418">Kinase</keyword>
<dbReference type="GO" id="GO:0042274">
    <property type="term" value="P:ribosomal small subunit biogenesis"/>
    <property type="evidence" value="ECO:0007669"/>
    <property type="project" value="UniProtKB-UniRule"/>
</dbReference>
<keyword evidence="2 10" id="KW-0963">Cytoplasm</keyword>
<dbReference type="AlphaFoldDB" id="A0A8S1JHL7"/>
<evidence type="ECO:0000313" key="11">
    <source>
        <dbReference type="EMBL" id="CAD7704056.1"/>
    </source>
</evidence>
<dbReference type="OrthoDB" id="10251185at2759"/>
<keyword evidence="8 10" id="KW-0067">ATP-binding</keyword>
<dbReference type="Gene3D" id="3.40.50.300">
    <property type="entry name" value="P-loop containing nucleotide triphosphate hydrolases"/>
    <property type="match status" value="1"/>
</dbReference>
<accession>A0A8S1JHL7</accession>
<dbReference type="FunFam" id="3.40.50.300:FF:000372">
    <property type="entry name" value="Adenylate kinase isoenzyme 6 homolog"/>
    <property type="match status" value="1"/>
</dbReference>
<evidence type="ECO:0000256" key="8">
    <source>
        <dbReference type="ARBA" id="ARBA00022840"/>
    </source>
</evidence>
<evidence type="ECO:0000256" key="9">
    <source>
        <dbReference type="ARBA" id="ARBA00023242"/>
    </source>
</evidence>
<keyword evidence="9 10" id="KW-0539">Nucleus</keyword>
<comment type="subcellular location">
    <subcellularLocation>
        <location evidence="10">Cytoplasm</location>
    </subcellularLocation>
    <subcellularLocation>
        <location evidence="10">Nucleus</location>
    </subcellularLocation>
</comment>
<comment type="catalytic activity">
    <reaction evidence="10">
        <text>ATP + H2O = ADP + phosphate + H(+)</text>
        <dbReference type="Rhea" id="RHEA:13065"/>
        <dbReference type="ChEBI" id="CHEBI:15377"/>
        <dbReference type="ChEBI" id="CHEBI:15378"/>
        <dbReference type="ChEBI" id="CHEBI:30616"/>
        <dbReference type="ChEBI" id="CHEBI:43474"/>
        <dbReference type="ChEBI" id="CHEBI:456216"/>
    </reaction>
</comment>